<evidence type="ECO:0000256" key="1">
    <source>
        <dbReference type="SAM" id="MobiDB-lite"/>
    </source>
</evidence>
<organism evidence="3 4">
    <name type="scientific">Roseateles oligotrophus</name>
    <dbReference type="NCBI Taxonomy" id="1769250"/>
    <lineage>
        <taxon>Bacteria</taxon>
        <taxon>Pseudomonadati</taxon>
        <taxon>Pseudomonadota</taxon>
        <taxon>Betaproteobacteria</taxon>
        <taxon>Burkholderiales</taxon>
        <taxon>Sphaerotilaceae</taxon>
        <taxon>Roseateles</taxon>
    </lineage>
</organism>
<gene>
    <name evidence="3" type="ORF">HNP55_000051</name>
</gene>
<keyword evidence="4" id="KW-1185">Reference proteome</keyword>
<sequence>MRALSTAGLQQRWQLFAKRVDALSLRERVFTFLCLAALLIAAFDSLLIAPLKQEAQQQSKTLQKQNQDLKALRDQFKLSAGQGATAASAPLAGDLGPPLQQRLILAQQQRAQLRQAITAGMQGMDQNQPSLPELLATLLKQHPGLSLLKLGTLKSGSQPPQFGQAAADKPATPASGPAGNSPAPGLEWLGLELQLSGDYLEQLRYLSQLEKALPQLHWGEMRLWSQGDGKPVLLQLQIFLPKVKP</sequence>
<reference evidence="3 4" key="1">
    <citation type="submission" date="2020-08" db="EMBL/GenBank/DDBJ databases">
        <title>Functional genomics of gut bacteria from endangered species of beetles.</title>
        <authorList>
            <person name="Carlos-Shanley C."/>
        </authorList>
    </citation>
    <scope>NUCLEOTIDE SEQUENCE [LARGE SCALE GENOMIC DNA]</scope>
    <source>
        <strain evidence="3 4">S00239</strain>
    </source>
</reference>
<keyword evidence="2" id="KW-0812">Transmembrane</keyword>
<keyword evidence="2" id="KW-1133">Transmembrane helix</keyword>
<dbReference type="AlphaFoldDB" id="A0A840L0W4"/>
<dbReference type="RefSeq" id="WP_184294825.1">
    <property type="nucleotide sequence ID" value="NZ_JACHLP010000001.1"/>
</dbReference>
<keyword evidence="2" id="KW-0472">Membrane</keyword>
<dbReference type="EMBL" id="JACHLP010000001">
    <property type="protein sequence ID" value="MBB4841556.1"/>
    <property type="molecule type" value="Genomic_DNA"/>
</dbReference>
<dbReference type="Proteomes" id="UP000562027">
    <property type="component" value="Unassembled WGS sequence"/>
</dbReference>
<comment type="caution">
    <text evidence="3">The sequence shown here is derived from an EMBL/GenBank/DDBJ whole genome shotgun (WGS) entry which is preliminary data.</text>
</comment>
<proteinExistence type="predicted"/>
<evidence type="ECO:0000313" key="3">
    <source>
        <dbReference type="EMBL" id="MBB4841556.1"/>
    </source>
</evidence>
<feature type="transmembrane region" description="Helical" evidence="2">
    <location>
        <begin position="29"/>
        <end position="51"/>
    </location>
</feature>
<feature type="compositionally biased region" description="Low complexity" evidence="1">
    <location>
        <begin position="170"/>
        <end position="183"/>
    </location>
</feature>
<protein>
    <submittedName>
        <fullName evidence="3">MSHA biogenesis protein MshJ</fullName>
    </submittedName>
</protein>
<evidence type="ECO:0000313" key="4">
    <source>
        <dbReference type="Proteomes" id="UP000562027"/>
    </source>
</evidence>
<feature type="region of interest" description="Disordered" evidence="1">
    <location>
        <begin position="158"/>
        <end position="183"/>
    </location>
</feature>
<evidence type="ECO:0000256" key="2">
    <source>
        <dbReference type="SAM" id="Phobius"/>
    </source>
</evidence>
<accession>A0A840L0W4</accession>
<name>A0A840L0W4_9BURK</name>